<evidence type="ECO:0000313" key="1">
    <source>
        <dbReference type="EMBL" id="MFC6154955.1"/>
    </source>
</evidence>
<comment type="caution">
    <text evidence="1">The sequence shown here is derived from an EMBL/GenBank/DDBJ whole genome shotgun (WGS) entry which is preliminary data.</text>
</comment>
<gene>
    <name evidence="1" type="ORF">ACFPWU_14910</name>
</gene>
<sequence>MCRPTACKKCGKTTWAGCGMHVDDVKSAVPAEMWCDGHDDAAPADVKPAGKLTPGKGLLGWMRKNS</sequence>
<dbReference type="RefSeq" id="WP_128221955.1">
    <property type="nucleotide sequence ID" value="NZ_CP034929.1"/>
</dbReference>
<protein>
    <submittedName>
        <fullName evidence="1">Uncharacterized protein</fullName>
    </submittedName>
</protein>
<dbReference type="PANTHER" id="PTHR34724:SF2">
    <property type="entry name" value="OS12G0596101 PROTEIN"/>
    <property type="match status" value="1"/>
</dbReference>
<dbReference type="EMBL" id="JBHSQI010000009">
    <property type="protein sequence ID" value="MFC6154955.1"/>
    <property type="molecule type" value="Genomic_DNA"/>
</dbReference>
<proteinExistence type="predicted"/>
<dbReference type="PANTHER" id="PTHR34724">
    <property type="entry name" value="OS12G0596101 PROTEIN"/>
    <property type="match status" value="1"/>
</dbReference>
<name>A0ABW1R496_9ACTN</name>
<reference evidence="2" key="1">
    <citation type="journal article" date="2019" name="Int. J. Syst. Evol. Microbiol.">
        <title>The Global Catalogue of Microorganisms (GCM) 10K type strain sequencing project: providing services to taxonomists for standard genome sequencing and annotation.</title>
        <authorList>
            <consortium name="The Broad Institute Genomics Platform"/>
            <consortium name="The Broad Institute Genome Sequencing Center for Infectious Disease"/>
            <person name="Wu L."/>
            <person name="Ma J."/>
        </authorList>
    </citation>
    <scope>NUCLEOTIDE SEQUENCE [LARGE SCALE GENOMIC DNA]</scope>
    <source>
        <strain evidence="2">DFY28</strain>
    </source>
</reference>
<organism evidence="1 2">
    <name type="scientific">Nocardioides yefusunii</name>
    <dbReference type="NCBI Taxonomy" id="2500546"/>
    <lineage>
        <taxon>Bacteria</taxon>
        <taxon>Bacillati</taxon>
        <taxon>Actinomycetota</taxon>
        <taxon>Actinomycetes</taxon>
        <taxon>Propionibacteriales</taxon>
        <taxon>Nocardioidaceae</taxon>
        <taxon>Nocardioides</taxon>
    </lineage>
</organism>
<dbReference type="Proteomes" id="UP001596098">
    <property type="component" value="Unassembled WGS sequence"/>
</dbReference>
<evidence type="ECO:0000313" key="2">
    <source>
        <dbReference type="Proteomes" id="UP001596098"/>
    </source>
</evidence>
<accession>A0ABW1R496</accession>
<keyword evidence="2" id="KW-1185">Reference proteome</keyword>